<dbReference type="Proteomes" id="UP000674938">
    <property type="component" value="Unassembled WGS sequence"/>
</dbReference>
<dbReference type="InterPro" id="IPR013525">
    <property type="entry name" value="ABC2_TM"/>
</dbReference>
<feature type="transmembrane region" description="Helical" evidence="5">
    <location>
        <begin position="21"/>
        <end position="41"/>
    </location>
</feature>
<feature type="transmembrane region" description="Helical" evidence="5">
    <location>
        <begin position="129"/>
        <end position="146"/>
    </location>
</feature>
<dbReference type="AlphaFoldDB" id="A0A940PFE9"/>
<evidence type="ECO:0000313" key="8">
    <source>
        <dbReference type="Proteomes" id="UP000674938"/>
    </source>
</evidence>
<name>A0A940PFE9_9ENTE</name>
<proteinExistence type="predicted"/>
<dbReference type="EMBL" id="JAEEGA010000020">
    <property type="protein sequence ID" value="MBP1043884.1"/>
    <property type="molecule type" value="Genomic_DNA"/>
</dbReference>
<evidence type="ECO:0000256" key="2">
    <source>
        <dbReference type="ARBA" id="ARBA00022692"/>
    </source>
</evidence>
<dbReference type="GO" id="GO:0016020">
    <property type="term" value="C:membrane"/>
    <property type="evidence" value="ECO:0007669"/>
    <property type="project" value="UniProtKB-SubCell"/>
</dbReference>
<comment type="caution">
    <text evidence="7">The sequence shown here is derived from an EMBL/GenBank/DDBJ whole genome shotgun (WGS) entry which is preliminary data.</text>
</comment>
<feature type="transmembrane region" description="Helical" evidence="5">
    <location>
        <begin position="62"/>
        <end position="86"/>
    </location>
</feature>
<comment type="subcellular location">
    <subcellularLocation>
        <location evidence="1">Membrane</location>
        <topology evidence="1">Multi-pass membrane protein</topology>
    </subcellularLocation>
</comment>
<dbReference type="RefSeq" id="WP_209531809.1">
    <property type="nucleotide sequence ID" value="NZ_JAEEGA010000020.1"/>
</dbReference>
<evidence type="ECO:0000259" key="6">
    <source>
        <dbReference type="Pfam" id="PF12698"/>
    </source>
</evidence>
<gene>
    <name evidence="7" type="ORF">I6N95_22910</name>
</gene>
<organism evidence="7 8">
    <name type="scientific">Vagococcus allomyrinae</name>
    <dbReference type="NCBI Taxonomy" id="2794353"/>
    <lineage>
        <taxon>Bacteria</taxon>
        <taxon>Bacillati</taxon>
        <taxon>Bacillota</taxon>
        <taxon>Bacilli</taxon>
        <taxon>Lactobacillales</taxon>
        <taxon>Enterococcaceae</taxon>
        <taxon>Vagococcus</taxon>
    </lineage>
</organism>
<keyword evidence="8" id="KW-1185">Reference proteome</keyword>
<keyword evidence="4 5" id="KW-0472">Membrane</keyword>
<feature type="transmembrane region" description="Helical" evidence="5">
    <location>
        <begin position="98"/>
        <end position="122"/>
    </location>
</feature>
<accession>A0A940PFE9</accession>
<evidence type="ECO:0000256" key="3">
    <source>
        <dbReference type="ARBA" id="ARBA00022989"/>
    </source>
</evidence>
<evidence type="ECO:0000256" key="5">
    <source>
        <dbReference type="SAM" id="Phobius"/>
    </source>
</evidence>
<feature type="domain" description="ABC-2 type transporter transmembrane" evidence="6">
    <location>
        <begin position="8"/>
        <end position="207"/>
    </location>
</feature>
<keyword evidence="2 5" id="KW-0812">Transmembrane</keyword>
<evidence type="ECO:0000256" key="1">
    <source>
        <dbReference type="ARBA" id="ARBA00004141"/>
    </source>
</evidence>
<sequence length="226" mass="25323">MSFEAADTTENKNETARIFNLLAYGLFMTILSSIGIVSISMNRQDLKARNNCSPLSERKRSTYFYSAVALFSFGSWLVFVAISLVLSKSSPTDLMTQLLLLNAFVFLLAMISLAVTVAYFVTTTEMISGLNNILVLGTCFISGAFVPQEMMSEPVLKISSFFPTYWFITNNHLIADLETYNSHTLTEFYFNLGILLLFVLAFALIGFIVRRERGGLTKYQLTPKKA</sequence>
<dbReference type="Pfam" id="PF12698">
    <property type="entry name" value="ABC2_membrane_3"/>
    <property type="match status" value="1"/>
</dbReference>
<evidence type="ECO:0000313" key="7">
    <source>
        <dbReference type="EMBL" id="MBP1043884.1"/>
    </source>
</evidence>
<reference evidence="7" key="1">
    <citation type="submission" date="2020-12" db="EMBL/GenBank/DDBJ databases">
        <title>Vagococcus allomyrinae sp. nov. and Enterococcus lavae sp. nov., isolated from the larvae of Allomyrina dichotoma.</title>
        <authorList>
            <person name="Lee S.D."/>
        </authorList>
    </citation>
    <scope>NUCLEOTIDE SEQUENCE</scope>
    <source>
        <strain evidence="7">BWB3-3</strain>
    </source>
</reference>
<protein>
    <submittedName>
        <fullName evidence="7">ABC transporter permease</fullName>
    </submittedName>
</protein>
<keyword evidence="3 5" id="KW-1133">Transmembrane helix</keyword>
<evidence type="ECO:0000256" key="4">
    <source>
        <dbReference type="ARBA" id="ARBA00023136"/>
    </source>
</evidence>
<dbReference type="GO" id="GO:0140359">
    <property type="term" value="F:ABC-type transporter activity"/>
    <property type="evidence" value="ECO:0007669"/>
    <property type="project" value="InterPro"/>
</dbReference>
<feature type="transmembrane region" description="Helical" evidence="5">
    <location>
        <begin position="188"/>
        <end position="209"/>
    </location>
</feature>